<dbReference type="SUPFAM" id="SSF101936">
    <property type="entry name" value="DNA-binding pseudobarrel domain"/>
    <property type="match status" value="1"/>
</dbReference>
<evidence type="ECO:0000256" key="4">
    <source>
        <dbReference type="ARBA" id="ARBA00023163"/>
    </source>
</evidence>
<dbReference type="OrthoDB" id="10374693at2759"/>
<keyword evidence="7" id="KW-1185">Reference proteome</keyword>
<reference evidence="7" key="1">
    <citation type="submission" date="2013-09" db="EMBL/GenBank/DDBJ databases">
        <title>Corchorus olitorius genome sequencing.</title>
        <authorList>
            <person name="Alam M."/>
            <person name="Haque M.S."/>
            <person name="Islam M.S."/>
            <person name="Emdad E.M."/>
            <person name="Islam M.M."/>
            <person name="Ahmed B."/>
            <person name="Halim A."/>
            <person name="Hossen Q.M.M."/>
            <person name="Hossain M.Z."/>
            <person name="Ahmed R."/>
            <person name="Khan M.M."/>
            <person name="Islam R."/>
            <person name="Rashid M.M."/>
            <person name="Khan S.A."/>
            <person name="Rahman M.S."/>
            <person name="Alam M."/>
            <person name="Yahiya A.S."/>
            <person name="Khan M.S."/>
            <person name="Azam M.S."/>
            <person name="Haque T."/>
            <person name="Lashkar M.Z.H."/>
            <person name="Akhand A.I."/>
            <person name="Morshed G."/>
            <person name="Roy S."/>
            <person name="Uddin K.S."/>
            <person name="Rabeya T."/>
            <person name="Hossain A.S."/>
            <person name="Chowdhury A."/>
            <person name="Snigdha A.R."/>
            <person name="Mortoza M.S."/>
            <person name="Matin S.A."/>
            <person name="Hoque S.M.E."/>
            <person name="Islam M.K."/>
            <person name="Roy D.K."/>
            <person name="Haider R."/>
            <person name="Moosa M.M."/>
            <person name="Elias S.M."/>
            <person name="Hasan A.M."/>
            <person name="Jahan S."/>
            <person name="Shafiuddin M."/>
            <person name="Mahmood N."/>
            <person name="Shommy N.S."/>
        </authorList>
    </citation>
    <scope>NUCLEOTIDE SEQUENCE [LARGE SCALE GENOMIC DNA]</scope>
    <source>
        <strain evidence="7">cv. O-4</strain>
    </source>
</reference>
<gene>
    <name evidence="6" type="ORF">COLO4_13228</name>
</gene>
<evidence type="ECO:0000256" key="1">
    <source>
        <dbReference type="ARBA" id="ARBA00004123"/>
    </source>
</evidence>
<keyword evidence="2" id="KW-0805">Transcription regulation</keyword>
<evidence type="ECO:0000256" key="3">
    <source>
        <dbReference type="ARBA" id="ARBA00023125"/>
    </source>
</evidence>
<evidence type="ECO:0000256" key="5">
    <source>
        <dbReference type="ARBA" id="ARBA00023242"/>
    </source>
</evidence>
<evidence type="ECO:0000256" key="2">
    <source>
        <dbReference type="ARBA" id="ARBA00023015"/>
    </source>
</evidence>
<protein>
    <recommendedName>
        <fullName evidence="8">TF-B3 domain-containing protein</fullName>
    </recommendedName>
</protein>
<comment type="caution">
    <text evidence="6">The sequence shown here is derived from an EMBL/GenBank/DDBJ whole genome shotgun (WGS) entry which is preliminary data.</text>
</comment>
<dbReference type="GO" id="GO:0003677">
    <property type="term" value="F:DNA binding"/>
    <property type="evidence" value="ECO:0007669"/>
    <property type="project" value="UniProtKB-KW"/>
</dbReference>
<comment type="subcellular location">
    <subcellularLocation>
        <location evidence="1">Nucleus</location>
    </subcellularLocation>
</comment>
<dbReference type="Proteomes" id="UP000187203">
    <property type="component" value="Unassembled WGS sequence"/>
</dbReference>
<sequence length="109" mass="12712">MAPAPQTVKFKISGFVENFYNDHDTTLNYTFRLKERGRRFEVGLKRRGNVLQFMTGWDFFARVSQLKKGEKCSFRFLERYSEGEVTGEVTILVKRTPMHMLPSVAQKSP</sequence>
<dbReference type="Gene3D" id="2.40.330.10">
    <property type="entry name" value="DNA-binding pseudobarrel domain"/>
    <property type="match status" value="1"/>
</dbReference>
<evidence type="ECO:0000313" key="6">
    <source>
        <dbReference type="EMBL" id="OMO99548.1"/>
    </source>
</evidence>
<organism evidence="6 7">
    <name type="scientific">Corchorus olitorius</name>
    <dbReference type="NCBI Taxonomy" id="93759"/>
    <lineage>
        <taxon>Eukaryota</taxon>
        <taxon>Viridiplantae</taxon>
        <taxon>Streptophyta</taxon>
        <taxon>Embryophyta</taxon>
        <taxon>Tracheophyta</taxon>
        <taxon>Spermatophyta</taxon>
        <taxon>Magnoliopsida</taxon>
        <taxon>eudicotyledons</taxon>
        <taxon>Gunneridae</taxon>
        <taxon>Pentapetalae</taxon>
        <taxon>rosids</taxon>
        <taxon>malvids</taxon>
        <taxon>Malvales</taxon>
        <taxon>Malvaceae</taxon>
        <taxon>Grewioideae</taxon>
        <taxon>Apeibeae</taxon>
        <taxon>Corchorus</taxon>
    </lineage>
</organism>
<dbReference type="GO" id="GO:0005634">
    <property type="term" value="C:nucleus"/>
    <property type="evidence" value="ECO:0007669"/>
    <property type="project" value="UniProtKB-SubCell"/>
</dbReference>
<keyword evidence="3" id="KW-0238">DNA-binding</keyword>
<evidence type="ECO:0008006" key="8">
    <source>
        <dbReference type="Google" id="ProtNLM"/>
    </source>
</evidence>
<name>A0A1R3JXF6_9ROSI</name>
<keyword evidence="4" id="KW-0804">Transcription</keyword>
<dbReference type="EMBL" id="AWUE01015112">
    <property type="protein sequence ID" value="OMO99548.1"/>
    <property type="molecule type" value="Genomic_DNA"/>
</dbReference>
<keyword evidence="5" id="KW-0539">Nucleus</keyword>
<dbReference type="AlphaFoldDB" id="A0A1R3JXF6"/>
<accession>A0A1R3JXF6</accession>
<dbReference type="InterPro" id="IPR015300">
    <property type="entry name" value="DNA-bd_pseudobarrel_sf"/>
</dbReference>
<proteinExistence type="predicted"/>
<evidence type="ECO:0000313" key="7">
    <source>
        <dbReference type="Proteomes" id="UP000187203"/>
    </source>
</evidence>